<accession>A0ABY6IS18</accession>
<protein>
    <recommendedName>
        <fullName evidence="4 12">Ferric uptake regulation protein</fullName>
    </recommendedName>
</protein>
<dbReference type="CDD" id="cd07153">
    <property type="entry name" value="Fur_like"/>
    <property type="match status" value="1"/>
</dbReference>
<evidence type="ECO:0000256" key="9">
    <source>
        <dbReference type="ARBA" id="ARBA00023015"/>
    </source>
</evidence>
<reference evidence="13" key="1">
    <citation type="submission" date="2022-10" db="EMBL/GenBank/DDBJ databases">
        <title>YIM 151497 complete genome.</title>
        <authorList>
            <person name="Chen X."/>
        </authorList>
    </citation>
    <scope>NUCLEOTIDE SEQUENCE</scope>
    <source>
        <strain evidence="13">YIM 151497</strain>
    </source>
</reference>
<comment type="subunit">
    <text evidence="3 12">Homodimer.</text>
</comment>
<evidence type="ECO:0000256" key="11">
    <source>
        <dbReference type="ARBA" id="ARBA00023163"/>
    </source>
</evidence>
<comment type="similarity">
    <text evidence="2 12">Belongs to the Fur family.</text>
</comment>
<evidence type="ECO:0000256" key="7">
    <source>
        <dbReference type="ARBA" id="ARBA00022723"/>
    </source>
</evidence>
<keyword evidence="11 12" id="KW-0804">Transcription</keyword>
<evidence type="ECO:0000256" key="3">
    <source>
        <dbReference type="ARBA" id="ARBA00011738"/>
    </source>
</evidence>
<dbReference type="SUPFAM" id="SSF46785">
    <property type="entry name" value="Winged helix' DNA-binding domain"/>
    <property type="match status" value="1"/>
</dbReference>
<evidence type="ECO:0000256" key="1">
    <source>
        <dbReference type="ARBA" id="ARBA00004496"/>
    </source>
</evidence>
<evidence type="ECO:0000256" key="10">
    <source>
        <dbReference type="ARBA" id="ARBA00023125"/>
    </source>
</evidence>
<evidence type="ECO:0000313" key="13">
    <source>
        <dbReference type="EMBL" id="UYQ72237.1"/>
    </source>
</evidence>
<keyword evidence="7 12" id="KW-0479">Metal-binding</keyword>
<dbReference type="RefSeq" id="WP_264225876.1">
    <property type="nucleotide sequence ID" value="NZ_CP107716.1"/>
</dbReference>
<keyword evidence="9 12" id="KW-0805">Transcription regulation</keyword>
<keyword evidence="6 12" id="KW-0678">Repressor</keyword>
<dbReference type="EMBL" id="CP107716">
    <property type="protein sequence ID" value="UYQ72237.1"/>
    <property type="molecule type" value="Genomic_DNA"/>
</dbReference>
<dbReference type="Proteomes" id="UP001163882">
    <property type="component" value="Chromosome"/>
</dbReference>
<dbReference type="Pfam" id="PF01475">
    <property type="entry name" value="FUR"/>
    <property type="match status" value="1"/>
</dbReference>
<organism evidence="13 14">
    <name type="scientific">Pelagibacterium flavum</name>
    <dbReference type="NCBI Taxonomy" id="2984530"/>
    <lineage>
        <taxon>Bacteria</taxon>
        <taxon>Pseudomonadati</taxon>
        <taxon>Pseudomonadota</taxon>
        <taxon>Alphaproteobacteria</taxon>
        <taxon>Hyphomicrobiales</taxon>
        <taxon>Devosiaceae</taxon>
        <taxon>Pelagibacterium</taxon>
    </lineage>
</organism>
<name>A0ABY6IS18_9HYPH</name>
<dbReference type="Gene3D" id="1.10.10.10">
    <property type="entry name" value="Winged helix-like DNA-binding domain superfamily/Winged helix DNA-binding domain"/>
    <property type="match status" value="1"/>
</dbReference>
<evidence type="ECO:0000313" key="14">
    <source>
        <dbReference type="Proteomes" id="UP001163882"/>
    </source>
</evidence>
<keyword evidence="5 12" id="KW-0963">Cytoplasm</keyword>
<keyword evidence="14" id="KW-1185">Reference proteome</keyword>
<dbReference type="PANTHER" id="PTHR33202:SF2">
    <property type="entry name" value="FERRIC UPTAKE REGULATION PROTEIN"/>
    <property type="match status" value="1"/>
</dbReference>
<dbReference type="InterPro" id="IPR036388">
    <property type="entry name" value="WH-like_DNA-bd_sf"/>
</dbReference>
<evidence type="ECO:0000256" key="2">
    <source>
        <dbReference type="ARBA" id="ARBA00007957"/>
    </source>
</evidence>
<dbReference type="InterPro" id="IPR036390">
    <property type="entry name" value="WH_DNA-bd_sf"/>
</dbReference>
<proteinExistence type="inferred from homology"/>
<sequence length="145" mass="16864">MGNEPFTEATLEEQCVARNMRMTDQRRVIARVLEAATDHPDVEELYRRASAVDPRISLSTVYRTVNLFEEAGLVTKHDFKDGRARFEQIPDEHHDHLIDIRSGKVIEFRNEEIEAIQELIAKKFGYKLVDHRLELYAVPLKDKDS</sequence>
<dbReference type="InterPro" id="IPR002481">
    <property type="entry name" value="FUR"/>
</dbReference>
<keyword evidence="12" id="KW-0408">Iron</keyword>
<evidence type="ECO:0000256" key="6">
    <source>
        <dbReference type="ARBA" id="ARBA00022491"/>
    </source>
</evidence>
<gene>
    <name evidence="12" type="primary">fur</name>
    <name evidence="13" type="ORF">OF122_00105</name>
</gene>
<comment type="subcellular location">
    <subcellularLocation>
        <location evidence="1 12">Cytoplasm</location>
    </subcellularLocation>
</comment>
<keyword evidence="8 12" id="KW-0862">Zinc</keyword>
<dbReference type="InterPro" id="IPR043135">
    <property type="entry name" value="Fur_C"/>
</dbReference>
<keyword evidence="10 12" id="KW-0238">DNA-binding</keyword>
<dbReference type="PANTHER" id="PTHR33202">
    <property type="entry name" value="ZINC UPTAKE REGULATION PROTEIN"/>
    <property type="match status" value="1"/>
</dbReference>
<evidence type="ECO:0000256" key="8">
    <source>
        <dbReference type="ARBA" id="ARBA00022833"/>
    </source>
</evidence>
<dbReference type="Gene3D" id="3.30.1490.190">
    <property type="match status" value="1"/>
</dbReference>
<evidence type="ECO:0000256" key="12">
    <source>
        <dbReference type="RuleBase" id="RU364037"/>
    </source>
</evidence>
<evidence type="ECO:0000256" key="5">
    <source>
        <dbReference type="ARBA" id="ARBA00022490"/>
    </source>
</evidence>
<evidence type="ECO:0000256" key="4">
    <source>
        <dbReference type="ARBA" id="ARBA00020910"/>
    </source>
</evidence>